<protein>
    <submittedName>
        <fullName evidence="2">Uncharacterized protein</fullName>
    </submittedName>
</protein>
<evidence type="ECO:0000256" key="1">
    <source>
        <dbReference type="SAM" id="MobiDB-lite"/>
    </source>
</evidence>
<reference evidence="3" key="1">
    <citation type="journal article" date="2010" name="Science">
        <title>Signatures of adaptation to obligate biotrophy in the Hyaloperonospora arabidopsidis genome.</title>
        <authorList>
            <person name="Baxter L."/>
            <person name="Tripathy S."/>
            <person name="Ishaque N."/>
            <person name="Boot N."/>
            <person name="Cabral A."/>
            <person name="Kemen E."/>
            <person name="Thines M."/>
            <person name="Ah-Fong A."/>
            <person name="Anderson R."/>
            <person name="Badejoko W."/>
            <person name="Bittner-Eddy P."/>
            <person name="Boore J.L."/>
            <person name="Chibucos M.C."/>
            <person name="Coates M."/>
            <person name="Dehal P."/>
            <person name="Delehaunty K."/>
            <person name="Dong S."/>
            <person name="Downton P."/>
            <person name="Dumas B."/>
            <person name="Fabro G."/>
            <person name="Fronick C."/>
            <person name="Fuerstenberg S.I."/>
            <person name="Fulton L."/>
            <person name="Gaulin E."/>
            <person name="Govers F."/>
            <person name="Hughes L."/>
            <person name="Humphray S."/>
            <person name="Jiang R.H."/>
            <person name="Judelson H."/>
            <person name="Kamoun S."/>
            <person name="Kyung K."/>
            <person name="Meijer H."/>
            <person name="Minx P."/>
            <person name="Morris P."/>
            <person name="Nelson J."/>
            <person name="Phuntumart V."/>
            <person name="Qutob D."/>
            <person name="Rehmany A."/>
            <person name="Rougon-Cardoso A."/>
            <person name="Ryden P."/>
            <person name="Torto-Alalibo T."/>
            <person name="Studholme D."/>
            <person name="Wang Y."/>
            <person name="Win J."/>
            <person name="Wood J."/>
            <person name="Clifton S.W."/>
            <person name="Rogers J."/>
            <person name="Van den Ackerveken G."/>
            <person name="Jones J.D."/>
            <person name="McDowell J.M."/>
            <person name="Beynon J."/>
            <person name="Tyler B.M."/>
        </authorList>
    </citation>
    <scope>NUCLEOTIDE SEQUENCE [LARGE SCALE GENOMIC DNA]</scope>
    <source>
        <strain evidence="3">Emoy2</strain>
    </source>
</reference>
<keyword evidence="3" id="KW-1185">Reference proteome</keyword>
<feature type="compositionally biased region" description="Basic and acidic residues" evidence="1">
    <location>
        <begin position="34"/>
        <end position="46"/>
    </location>
</feature>
<evidence type="ECO:0000313" key="2">
    <source>
        <dbReference type="EnsemblProtists" id="HpaP805891"/>
    </source>
</evidence>
<evidence type="ECO:0000313" key="3">
    <source>
        <dbReference type="Proteomes" id="UP000011713"/>
    </source>
</evidence>
<dbReference type="HOGENOM" id="CLU_2473762_0_0_1"/>
<dbReference type="EMBL" id="JH598261">
    <property type="status" value="NOT_ANNOTATED_CDS"/>
    <property type="molecule type" value="Genomic_DNA"/>
</dbReference>
<name>M4BHL5_HYAAE</name>
<dbReference type="Proteomes" id="UP000011713">
    <property type="component" value="Unassembled WGS sequence"/>
</dbReference>
<dbReference type="VEuPathDB" id="FungiDB:HpaG805891"/>
<feature type="compositionally biased region" description="Basic and acidic residues" evidence="1">
    <location>
        <begin position="68"/>
        <end position="88"/>
    </location>
</feature>
<dbReference type="AlphaFoldDB" id="M4BHL5"/>
<organism evidence="2 3">
    <name type="scientific">Hyaloperonospora arabidopsidis (strain Emoy2)</name>
    <name type="common">Downy mildew agent</name>
    <name type="synonym">Peronospora arabidopsidis</name>
    <dbReference type="NCBI Taxonomy" id="559515"/>
    <lineage>
        <taxon>Eukaryota</taxon>
        <taxon>Sar</taxon>
        <taxon>Stramenopiles</taxon>
        <taxon>Oomycota</taxon>
        <taxon>Peronosporomycetes</taxon>
        <taxon>Peronosporales</taxon>
        <taxon>Peronosporaceae</taxon>
        <taxon>Hyaloperonospora</taxon>
    </lineage>
</organism>
<feature type="region of interest" description="Disordered" evidence="1">
    <location>
        <begin position="34"/>
        <end position="88"/>
    </location>
</feature>
<sequence length="88" mass="9989">MARGGGAHSRCSLTLGDGHLRRFCAKGKRRRDNCDLEEPSKEERSMAKAAATGSNRLGRTCRRGTTRQRREVPHVADWRSSERKYCEI</sequence>
<proteinExistence type="predicted"/>
<dbReference type="InParanoid" id="M4BHL5"/>
<reference evidence="2" key="2">
    <citation type="submission" date="2015-06" db="UniProtKB">
        <authorList>
            <consortium name="EnsemblProtists"/>
        </authorList>
    </citation>
    <scope>IDENTIFICATION</scope>
    <source>
        <strain evidence="2">Emoy2</strain>
    </source>
</reference>
<dbReference type="EnsemblProtists" id="HpaT805891">
    <property type="protein sequence ID" value="HpaP805891"/>
    <property type="gene ID" value="HpaG805891"/>
</dbReference>
<accession>M4BHL5</accession>